<protein>
    <submittedName>
        <fullName evidence="1">Uncharacterized protein</fullName>
    </submittedName>
</protein>
<sequence length="48" mass="5461">MPVPQLQILTEKRTHNQQHLNLSHCLVPFFPSASQPPLELPSEPFSLL</sequence>
<comment type="caution">
    <text evidence="1">The sequence shown here is derived from an EMBL/GenBank/DDBJ whole genome shotgun (WGS) entry which is preliminary data.</text>
</comment>
<organism evidence="1 2">
    <name type="scientific">Salix suchowensis</name>
    <dbReference type="NCBI Taxonomy" id="1278906"/>
    <lineage>
        <taxon>Eukaryota</taxon>
        <taxon>Viridiplantae</taxon>
        <taxon>Streptophyta</taxon>
        <taxon>Embryophyta</taxon>
        <taxon>Tracheophyta</taxon>
        <taxon>Spermatophyta</taxon>
        <taxon>Magnoliopsida</taxon>
        <taxon>eudicotyledons</taxon>
        <taxon>Gunneridae</taxon>
        <taxon>Pentapetalae</taxon>
        <taxon>rosids</taxon>
        <taxon>fabids</taxon>
        <taxon>Malpighiales</taxon>
        <taxon>Salicaceae</taxon>
        <taxon>Saliceae</taxon>
        <taxon>Salix</taxon>
    </lineage>
</organism>
<keyword evidence="2" id="KW-1185">Reference proteome</keyword>
<name>A0ABQ9ADD3_9ROSI</name>
<accession>A0ABQ9ADD3</accession>
<dbReference type="EMBL" id="JAPFFI010000021">
    <property type="protein sequence ID" value="KAJ6333222.1"/>
    <property type="molecule type" value="Genomic_DNA"/>
</dbReference>
<gene>
    <name evidence="1" type="ORF">OIU77_009145</name>
</gene>
<proteinExistence type="predicted"/>
<reference evidence="1" key="2">
    <citation type="journal article" date="2023" name="Int. J. Mol. Sci.">
        <title>De Novo Assembly and Annotation of 11 Diverse Shrub Willow (Salix) Genomes Reveals Novel Gene Organization in Sex-Linked Regions.</title>
        <authorList>
            <person name="Hyden B."/>
            <person name="Feng K."/>
            <person name="Yates T.B."/>
            <person name="Jawdy S."/>
            <person name="Cereghino C."/>
            <person name="Smart L.B."/>
            <person name="Muchero W."/>
        </authorList>
    </citation>
    <scope>NUCLEOTIDE SEQUENCE</scope>
    <source>
        <tissue evidence="1">Shoot tip</tissue>
    </source>
</reference>
<dbReference type="Proteomes" id="UP001141253">
    <property type="component" value="Chromosome 11"/>
</dbReference>
<reference evidence="1" key="1">
    <citation type="submission" date="2022-10" db="EMBL/GenBank/DDBJ databases">
        <authorList>
            <person name="Hyden B.L."/>
            <person name="Feng K."/>
            <person name="Yates T."/>
            <person name="Jawdy S."/>
            <person name="Smart L.B."/>
            <person name="Muchero W."/>
        </authorList>
    </citation>
    <scope>NUCLEOTIDE SEQUENCE</scope>
    <source>
        <tissue evidence="1">Shoot tip</tissue>
    </source>
</reference>
<evidence type="ECO:0000313" key="1">
    <source>
        <dbReference type="EMBL" id="KAJ6333222.1"/>
    </source>
</evidence>
<evidence type="ECO:0000313" key="2">
    <source>
        <dbReference type="Proteomes" id="UP001141253"/>
    </source>
</evidence>